<evidence type="ECO:0000256" key="1">
    <source>
        <dbReference type="ARBA" id="ARBA00001947"/>
    </source>
</evidence>
<dbReference type="InterPro" id="IPR038071">
    <property type="entry name" value="UROD/MetE-like_sf"/>
</dbReference>
<feature type="domain" description="Cobalamin-independent methionine synthase MetE C-terminal/archaeal" evidence="4">
    <location>
        <begin position="1"/>
        <end position="315"/>
    </location>
</feature>
<name>A0A2T2XAG0_9FIRM</name>
<dbReference type="PANTHER" id="PTHR30519">
    <property type="entry name" value="5-METHYLTETRAHYDROPTEROYLTRIGLUTAMATE--HOMOCYSTEINE METHYLTRANSFERASE"/>
    <property type="match status" value="1"/>
</dbReference>
<dbReference type="SUPFAM" id="SSF51726">
    <property type="entry name" value="UROD/MetE-like"/>
    <property type="match status" value="1"/>
</dbReference>
<dbReference type="Proteomes" id="UP000242699">
    <property type="component" value="Unassembled WGS sequence"/>
</dbReference>
<dbReference type="GO" id="GO:0008270">
    <property type="term" value="F:zinc ion binding"/>
    <property type="evidence" value="ECO:0007669"/>
    <property type="project" value="InterPro"/>
</dbReference>
<evidence type="ECO:0000256" key="3">
    <source>
        <dbReference type="ARBA" id="ARBA00022833"/>
    </source>
</evidence>
<evidence type="ECO:0000256" key="2">
    <source>
        <dbReference type="ARBA" id="ARBA00022723"/>
    </source>
</evidence>
<dbReference type="EMBL" id="PXYT01000002">
    <property type="protein sequence ID" value="PSR31469.1"/>
    <property type="molecule type" value="Genomic_DNA"/>
</dbReference>
<organism evidence="5 6">
    <name type="scientific">Sulfobacillus benefaciens</name>
    <dbReference type="NCBI Taxonomy" id="453960"/>
    <lineage>
        <taxon>Bacteria</taxon>
        <taxon>Bacillati</taxon>
        <taxon>Bacillota</taxon>
        <taxon>Clostridia</taxon>
        <taxon>Eubacteriales</taxon>
        <taxon>Clostridiales Family XVII. Incertae Sedis</taxon>
        <taxon>Sulfobacillus</taxon>
    </lineage>
</organism>
<proteinExistence type="predicted"/>
<dbReference type="InterPro" id="IPR002629">
    <property type="entry name" value="Met_Synth_C/arc"/>
</dbReference>
<dbReference type="GO" id="GO:0003871">
    <property type="term" value="F:5-methyltetrahydropteroyltriglutamate-homocysteine S-methyltransferase activity"/>
    <property type="evidence" value="ECO:0007669"/>
    <property type="project" value="InterPro"/>
</dbReference>
<dbReference type="Pfam" id="PF01717">
    <property type="entry name" value="Meth_synt_2"/>
    <property type="match status" value="1"/>
</dbReference>
<keyword evidence="3" id="KW-0862">Zinc</keyword>
<sequence>MKTTVMGSYPKIPAGPGPSVRSAIQRFEKGLLTPSQLFETYSQVIDRVLELANDTQLDRTTDGQIRWYDLFDPIVRDLDNVHSAGLIRLFDNNFYVRHPVITGRLQYQGGTLAAWCREAVSRSQVPIKVALPGLFTFLDLQEDTSYGDTDALIADLIDVMRLTVRHLVGTGVVEVQWDEPSLVRSSSWSRTQVRQAYEALIDPDLEIEQSIALYWGESSPWLDTLSQLPFSRISCDAVSDPHVLDVLATDKLDIAVGLGVIDARNVRMETPEHLARLLQPILRRQGHERTWIHPSCGLEFLPPDRAEQKVRLLRDTKFLINA</sequence>
<dbReference type="AlphaFoldDB" id="A0A2T2XAG0"/>
<comment type="cofactor">
    <cofactor evidence="1">
        <name>Zn(2+)</name>
        <dbReference type="ChEBI" id="CHEBI:29105"/>
    </cofactor>
</comment>
<reference evidence="5 6" key="1">
    <citation type="journal article" date="2014" name="BMC Genomics">
        <title>Comparison of environmental and isolate Sulfobacillus genomes reveals diverse carbon, sulfur, nitrogen, and hydrogen metabolisms.</title>
        <authorList>
            <person name="Justice N.B."/>
            <person name="Norman A."/>
            <person name="Brown C.T."/>
            <person name="Singh A."/>
            <person name="Thomas B.C."/>
            <person name="Banfield J.F."/>
        </authorList>
    </citation>
    <scope>NUCLEOTIDE SEQUENCE [LARGE SCALE GENOMIC DNA]</scope>
    <source>
        <strain evidence="5">AMDSBA1</strain>
    </source>
</reference>
<keyword evidence="2" id="KW-0479">Metal-binding</keyword>
<evidence type="ECO:0000259" key="4">
    <source>
        <dbReference type="Pfam" id="PF01717"/>
    </source>
</evidence>
<protein>
    <submittedName>
        <fullName evidence="5">Synthase</fullName>
    </submittedName>
</protein>
<comment type="caution">
    <text evidence="5">The sequence shown here is derived from an EMBL/GenBank/DDBJ whole genome shotgun (WGS) entry which is preliminary data.</text>
</comment>
<gene>
    <name evidence="5" type="ORF">C7B43_01875</name>
</gene>
<evidence type="ECO:0000313" key="6">
    <source>
        <dbReference type="Proteomes" id="UP000242699"/>
    </source>
</evidence>
<accession>A0A2T2XAG0</accession>
<dbReference type="GO" id="GO:0009086">
    <property type="term" value="P:methionine biosynthetic process"/>
    <property type="evidence" value="ECO:0007669"/>
    <property type="project" value="InterPro"/>
</dbReference>
<dbReference type="Gene3D" id="3.20.20.210">
    <property type="match status" value="1"/>
</dbReference>
<evidence type="ECO:0000313" key="5">
    <source>
        <dbReference type="EMBL" id="PSR31469.1"/>
    </source>
</evidence>